<evidence type="ECO:0000313" key="3">
    <source>
        <dbReference type="Proteomes" id="UP000740754"/>
    </source>
</evidence>
<accession>A0ABX1I498</accession>
<dbReference type="Proteomes" id="UP000740754">
    <property type="component" value="Unassembled WGS sequence"/>
</dbReference>
<dbReference type="EMBL" id="JAAXKX010000003">
    <property type="protein sequence ID" value="NKN32379.1"/>
    <property type="molecule type" value="Genomic_DNA"/>
</dbReference>
<reference evidence="2 3" key="1">
    <citation type="submission" date="2020-04" db="EMBL/GenBank/DDBJ databases">
        <title>Draft Whole-Genome sequence of Marichromatium bheemlicum DSM 18632, type strain.</title>
        <authorList>
            <person name="Kyndt J.A."/>
            <person name="Meyer T.E."/>
        </authorList>
    </citation>
    <scope>NUCLEOTIDE SEQUENCE [LARGE SCALE GENOMIC DNA]</scope>
    <source>
        <strain evidence="2 3">DSM 18632</strain>
    </source>
</reference>
<evidence type="ECO:0000256" key="1">
    <source>
        <dbReference type="SAM" id="MobiDB-lite"/>
    </source>
</evidence>
<feature type="region of interest" description="Disordered" evidence="1">
    <location>
        <begin position="233"/>
        <end position="252"/>
    </location>
</feature>
<organism evidence="2 3">
    <name type="scientific">Marichromatium bheemlicum</name>
    <dbReference type="NCBI Taxonomy" id="365339"/>
    <lineage>
        <taxon>Bacteria</taxon>
        <taxon>Pseudomonadati</taxon>
        <taxon>Pseudomonadota</taxon>
        <taxon>Gammaproteobacteria</taxon>
        <taxon>Chromatiales</taxon>
        <taxon>Chromatiaceae</taxon>
        <taxon>Marichromatium</taxon>
    </lineage>
</organism>
<name>A0ABX1I498_9GAMM</name>
<gene>
    <name evidence="2" type="ORF">HF203_03995</name>
</gene>
<proteinExistence type="predicted"/>
<evidence type="ECO:0000313" key="2">
    <source>
        <dbReference type="EMBL" id="NKN32379.1"/>
    </source>
</evidence>
<evidence type="ECO:0008006" key="4">
    <source>
        <dbReference type="Google" id="ProtNLM"/>
    </source>
</evidence>
<dbReference type="RefSeq" id="WP_168666794.1">
    <property type="nucleotide sequence ID" value="NZ_JAAXKX010000003.1"/>
</dbReference>
<comment type="caution">
    <text evidence="2">The sequence shown here is derived from an EMBL/GenBank/DDBJ whole genome shotgun (WGS) entry which is preliminary data.</text>
</comment>
<sequence length="421" mass="45462">MKWQQQGFSLFEMAVALVVSGLTFFAMPPLLQGLAELNQAQSPAGHQQQVRQALVGHLVSHDRLPCPDLDADGREDCGTGASQGGVPWRSLGLTHPPRNPSGFELTYAVATILTAPPEAFSPLLPPTDDACEDCYDWDELLAWHPDIDSDIKDTPLARPAGKATDIPAPDLRNGLDICRALTQEAVATHPAQHPPAVQAWANHATDVPVAAALVDPGPDGRLALANRASPYVSPACPPSQTQQPGCPPAAHEDRYDDRVDTIGFNTLSALLDCPILISRINTSARDAFAAEDLARTQQWFEHFRRLHYEISYMQHKHNETSLDLTIAAGVIDTLGSAIGLAETGIGPSPEALSAVALTAYSAGMAVYTIKDAKDSVKSSAEDKRTAKEQLREASSLLEAVITDRDQRIEKALEIEHKGWFQ</sequence>
<protein>
    <recommendedName>
        <fullName evidence="4">Prepilin-type N-terminal cleavage/methylation domain-containing protein</fullName>
    </recommendedName>
</protein>
<keyword evidence="3" id="KW-1185">Reference proteome</keyword>